<keyword evidence="8" id="KW-1185">Reference proteome</keyword>
<dbReference type="GO" id="GO:0016829">
    <property type="term" value="F:lyase activity"/>
    <property type="evidence" value="ECO:0007669"/>
    <property type="project" value="UniProtKB-KW"/>
</dbReference>
<comment type="function">
    <text evidence="5">Phosphodiesterase responsible for the U6 snRNA 3' end processing. Acts as an exoribonuclease (RNase) responsible for trimming the poly(U) tract of the last nucleotides in the pre-U6 snRNA molecule, leading to the formation of mature U6 snRNA.</text>
</comment>
<dbReference type="EMBL" id="JAGMVJ010000030">
    <property type="protein sequence ID" value="KAH7069283.1"/>
    <property type="molecule type" value="Genomic_DNA"/>
</dbReference>
<evidence type="ECO:0000256" key="4">
    <source>
        <dbReference type="ARBA" id="ARBA00023242"/>
    </source>
</evidence>
<keyword evidence="3" id="KW-0456">Lyase</keyword>
<dbReference type="HAMAP" id="MF_03040">
    <property type="entry name" value="USB1"/>
    <property type="match status" value="1"/>
</dbReference>
<organism evidence="7 8">
    <name type="scientific">Paraphoma chrysanthemicola</name>
    <dbReference type="NCBI Taxonomy" id="798071"/>
    <lineage>
        <taxon>Eukaryota</taxon>
        <taxon>Fungi</taxon>
        <taxon>Dikarya</taxon>
        <taxon>Ascomycota</taxon>
        <taxon>Pezizomycotina</taxon>
        <taxon>Dothideomycetes</taxon>
        <taxon>Pleosporomycetidae</taxon>
        <taxon>Pleosporales</taxon>
        <taxon>Pleosporineae</taxon>
        <taxon>Phaeosphaeriaceae</taxon>
        <taxon>Paraphoma</taxon>
    </lineage>
</organism>
<dbReference type="Gene3D" id="3.90.1140.10">
    <property type="entry name" value="Cyclic phosphodiesterase"/>
    <property type="match status" value="1"/>
</dbReference>
<keyword evidence="2 5" id="KW-0378">Hydrolase</keyword>
<feature type="active site" description="Proton donor/acceptor" evidence="5">
    <location>
        <position position="145"/>
    </location>
</feature>
<dbReference type="GO" id="GO:1990838">
    <property type="term" value="F:poly(U)-specific exoribonuclease activity, producing 3' uridine cyclic phosphate ends"/>
    <property type="evidence" value="ECO:0007669"/>
    <property type="project" value="UniProtKB-UniRule"/>
</dbReference>
<keyword evidence="4 5" id="KW-0539">Nucleus</keyword>
<dbReference type="GO" id="GO:0034477">
    <property type="term" value="P:U6 snRNA 3'-end processing"/>
    <property type="evidence" value="ECO:0007669"/>
    <property type="project" value="UniProtKB-UniRule"/>
</dbReference>
<dbReference type="Pfam" id="PF09749">
    <property type="entry name" value="HVSL"/>
    <property type="match status" value="1"/>
</dbReference>
<dbReference type="InterPro" id="IPR027521">
    <property type="entry name" value="Usb1"/>
</dbReference>
<evidence type="ECO:0000256" key="5">
    <source>
        <dbReference type="HAMAP-Rule" id="MF_03040"/>
    </source>
</evidence>
<comment type="caution">
    <text evidence="7">The sequence shown here is derived from an EMBL/GenBank/DDBJ whole genome shotgun (WGS) entry which is preliminary data.</text>
</comment>
<dbReference type="EC" id="3.1.4.-" evidence="5"/>
<feature type="region of interest" description="Disordered" evidence="6">
    <location>
        <begin position="1"/>
        <end position="48"/>
    </location>
</feature>
<comment type="similarity">
    <text evidence="5">Belongs to the 2H phosphoesterase superfamily. USB1 family.</text>
</comment>
<feature type="region of interest" description="Disordered" evidence="6">
    <location>
        <begin position="228"/>
        <end position="254"/>
    </location>
</feature>
<proteinExistence type="inferred from homology"/>
<gene>
    <name evidence="5" type="primary">USB1</name>
    <name evidence="7" type="ORF">FB567DRAFT_244372</name>
</gene>
<feature type="active site" description="Proton donor/acceptor" evidence="5">
    <location>
        <position position="266"/>
    </location>
</feature>
<evidence type="ECO:0000256" key="1">
    <source>
        <dbReference type="ARBA" id="ARBA00022722"/>
    </source>
</evidence>
<dbReference type="AlphaFoldDB" id="A0A8K0QUN7"/>
<evidence type="ECO:0000313" key="7">
    <source>
        <dbReference type="EMBL" id="KAH7069283.1"/>
    </source>
</evidence>
<sequence length="333" mass="37012">MPLVEYPDSESDEAGQSDAKTAQPEQAALKSTVKRRRSPSAQTDLPPLPSAFFNYYSTNARVGTSDNPSLHGGRKRTIPHVEGMWPSHVYLEWIPSQAESNSLHKLIQHVRDAINQNNNTRSKKLAVPKIVPSLESDLGAPLPLHVSLSRTLQIQTEDRDQFLDTLKSSVRKAAVTPFPITFAGLKWVPNFQRNRWFLVLGIKRSAPNELNRLLDACNEAAKRCGHPSLYIGGPGDGPMETDTEDETRKRRKTEAVEATDRSDRFHVSIAWNLEEPHEDWISLVKATKVDECISLPEAAFDAVKAKVGNAVHDINLNTRNATLVAAKRTKGTT</sequence>
<name>A0A8K0QUN7_9PLEO</name>
<dbReference type="OrthoDB" id="49151at2759"/>
<evidence type="ECO:0000256" key="3">
    <source>
        <dbReference type="ARBA" id="ARBA00023239"/>
    </source>
</evidence>
<comment type="subcellular location">
    <subcellularLocation>
        <location evidence="5">Nucleus</location>
    </subcellularLocation>
</comment>
<protein>
    <recommendedName>
        <fullName evidence="5">U6 snRNA phosphodiesterase</fullName>
        <ecNumber evidence="5">3.1.4.-</ecNumber>
    </recommendedName>
</protein>
<evidence type="ECO:0000313" key="8">
    <source>
        <dbReference type="Proteomes" id="UP000813461"/>
    </source>
</evidence>
<dbReference type="Proteomes" id="UP000813461">
    <property type="component" value="Unassembled WGS sequence"/>
</dbReference>
<dbReference type="PANTHER" id="PTHR13522">
    <property type="entry name" value="U6 SNRNA PHOSPHODIESTERASE 1"/>
    <property type="match status" value="1"/>
</dbReference>
<dbReference type="PANTHER" id="PTHR13522:SF3">
    <property type="entry name" value="U6 SNRNA PHOSPHODIESTERASE 1"/>
    <property type="match status" value="1"/>
</dbReference>
<dbReference type="GO" id="GO:0005634">
    <property type="term" value="C:nucleus"/>
    <property type="evidence" value="ECO:0007669"/>
    <property type="project" value="UniProtKB-SubCell"/>
</dbReference>
<keyword evidence="1 5" id="KW-0540">Nuclease</keyword>
<accession>A0A8K0QUN7</accession>
<reference evidence="7" key="1">
    <citation type="journal article" date="2021" name="Nat. Commun.">
        <title>Genetic determinants of endophytism in the Arabidopsis root mycobiome.</title>
        <authorList>
            <person name="Mesny F."/>
            <person name="Miyauchi S."/>
            <person name="Thiergart T."/>
            <person name="Pickel B."/>
            <person name="Atanasova L."/>
            <person name="Karlsson M."/>
            <person name="Huettel B."/>
            <person name="Barry K.W."/>
            <person name="Haridas S."/>
            <person name="Chen C."/>
            <person name="Bauer D."/>
            <person name="Andreopoulos W."/>
            <person name="Pangilinan J."/>
            <person name="LaButti K."/>
            <person name="Riley R."/>
            <person name="Lipzen A."/>
            <person name="Clum A."/>
            <person name="Drula E."/>
            <person name="Henrissat B."/>
            <person name="Kohler A."/>
            <person name="Grigoriev I.V."/>
            <person name="Martin F.M."/>
            <person name="Hacquard S."/>
        </authorList>
    </citation>
    <scope>NUCLEOTIDE SEQUENCE</scope>
    <source>
        <strain evidence="7">MPI-SDFR-AT-0120</strain>
    </source>
</reference>
<evidence type="ECO:0000256" key="2">
    <source>
        <dbReference type="ARBA" id="ARBA00022801"/>
    </source>
</evidence>
<evidence type="ECO:0000256" key="6">
    <source>
        <dbReference type="SAM" id="MobiDB-lite"/>
    </source>
</evidence>